<evidence type="ECO:0000256" key="6">
    <source>
        <dbReference type="ARBA" id="ARBA00023163"/>
    </source>
</evidence>
<dbReference type="InterPro" id="IPR015422">
    <property type="entry name" value="PyrdxlP-dep_Trfase_small"/>
</dbReference>
<dbReference type="SMART" id="SM00345">
    <property type="entry name" value="HTH_GNTR"/>
    <property type="match status" value="1"/>
</dbReference>
<gene>
    <name evidence="8" type="ORF">FD04_GL000646</name>
</gene>
<evidence type="ECO:0000256" key="3">
    <source>
        <dbReference type="ARBA" id="ARBA00022898"/>
    </source>
</evidence>
<dbReference type="InterPro" id="IPR000524">
    <property type="entry name" value="Tscrpt_reg_HTH_GntR"/>
</dbReference>
<proteinExistence type="inferred from homology"/>
<dbReference type="InterPro" id="IPR004839">
    <property type="entry name" value="Aminotransferase_I/II_large"/>
</dbReference>
<keyword evidence="8" id="KW-0808">Transferase</keyword>
<dbReference type="GO" id="GO:0003677">
    <property type="term" value="F:DNA binding"/>
    <property type="evidence" value="ECO:0007669"/>
    <property type="project" value="UniProtKB-KW"/>
</dbReference>
<keyword evidence="3" id="KW-0663">Pyridoxal phosphate</keyword>
<dbReference type="AlphaFoldDB" id="A0A0R1LSV5"/>
<dbReference type="GO" id="GO:0008483">
    <property type="term" value="F:transaminase activity"/>
    <property type="evidence" value="ECO:0007669"/>
    <property type="project" value="UniProtKB-KW"/>
</dbReference>
<dbReference type="InterPro" id="IPR051446">
    <property type="entry name" value="HTH_trans_reg/aminotransferase"/>
</dbReference>
<name>A0A0R1LSV5_9LACO</name>
<sequence length="487" mass="54104">MKVGDMVIELNWQPDLTSKTPVYQQLVNICVQHIQAGDWPIGAQLPSQRQLATQLSLNRSTISKAMTVLLDDGVLTTAFGGGTRVASNSWSTMVHQTPVDWQHYIDAGEFVANQRTIQTINEIETQAKIRLSTGEIGPDLFPKALMQRAMRAATDNLTNLNYLAPQGYLPLRQVLAKRLASWGIETTAENVLITSGSLQSLQLVAVSLLAQAATVYTTPVSYLKSLRVLQSVQAQFKSLPTDGEGLQYWHIAPSTHQRLLYVIPTFDNPTGQVMSQQRRIDLMKYAQERQLPIIEDSAYQDLWLEQRPPQPLKALDQAGNVLYLGTISKSLAPGMRIGWIVGPQPIIKRLADVKMQTDYGASSLSQLVLTSVLNDPAYDQYLMHFRTQLKRRRDHALMVLTQELGTLASWTTPAGGFYIWLTLPDTVSVQRLFDSAAEQGILLNPGSVYGHGASHQIRLSYAYADEASFSFGIKQLAKLIQAQLSKQ</sequence>
<dbReference type="PROSITE" id="PS50949">
    <property type="entry name" value="HTH_GNTR"/>
    <property type="match status" value="1"/>
</dbReference>
<evidence type="ECO:0000313" key="8">
    <source>
        <dbReference type="EMBL" id="KRK98901.1"/>
    </source>
</evidence>
<dbReference type="GO" id="GO:0003700">
    <property type="term" value="F:DNA-binding transcription factor activity"/>
    <property type="evidence" value="ECO:0007669"/>
    <property type="project" value="InterPro"/>
</dbReference>
<dbReference type="InterPro" id="IPR015424">
    <property type="entry name" value="PyrdxlP-dep_Trfase"/>
</dbReference>
<dbReference type="InterPro" id="IPR036390">
    <property type="entry name" value="WH_DNA-bd_sf"/>
</dbReference>
<dbReference type="PRINTS" id="PR00035">
    <property type="entry name" value="HTHGNTR"/>
</dbReference>
<evidence type="ECO:0000256" key="1">
    <source>
        <dbReference type="ARBA" id="ARBA00005384"/>
    </source>
</evidence>
<dbReference type="CDD" id="cd07377">
    <property type="entry name" value="WHTH_GntR"/>
    <property type="match status" value="1"/>
</dbReference>
<dbReference type="Gene3D" id="3.40.640.10">
    <property type="entry name" value="Type I PLP-dependent aspartate aminotransferase-like (Major domain)"/>
    <property type="match status" value="1"/>
</dbReference>
<feature type="domain" description="HTH gntR-type" evidence="7">
    <location>
        <begin position="20"/>
        <end position="88"/>
    </location>
</feature>
<dbReference type="PANTHER" id="PTHR46577:SF2">
    <property type="entry name" value="TRANSCRIPTIONAL REGULATORY PROTEIN"/>
    <property type="match status" value="1"/>
</dbReference>
<protein>
    <submittedName>
        <fullName evidence="8">Aminotransferase</fullName>
    </submittedName>
</protein>
<keyword evidence="6" id="KW-0804">Transcription</keyword>
<dbReference type="Gene3D" id="3.90.1150.10">
    <property type="entry name" value="Aspartate Aminotransferase, domain 1"/>
    <property type="match status" value="1"/>
</dbReference>
<dbReference type="EMBL" id="AZEE01000027">
    <property type="protein sequence ID" value="KRK98901.1"/>
    <property type="molecule type" value="Genomic_DNA"/>
</dbReference>
<evidence type="ECO:0000256" key="4">
    <source>
        <dbReference type="ARBA" id="ARBA00023015"/>
    </source>
</evidence>
<keyword evidence="9" id="KW-1185">Reference proteome</keyword>
<dbReference type="SUPFAM" id="SSF53383">
    <property type="entry name" value="PLP-dependent transferases"/>
    <property type="match status" value="1"/>
</dbReference>
<dbReference type="STRING" id="1423776.FD04_GL000646"/>
<evidence type="ECO:0000256" key="2">
    <source>
        <dbReference type="ARBA" id="ARBA00022576"/>
    </source>
</evidence>
<keyword evidence="5" id="KW-0238">DNA-binding</keyword>
<keyword evidence="2 8" id="KW-0032">Aminotransferase</keyword>
<comment type="similarity">
    <text evidence="1">In the C-terminal section; belongs to the class-I pyridoxal-phosphate-dependent aminotransferase family.</text>
</comment>
<dbReference type="Pfam" id="PF00155">
    <property type="entry name" value="Aminotran_1_2"/>
    <property type="match status" value="1"/>
</dbReference>
<dbReference type="PATRIC" id="fig|1423776.4.peg.649"/>
<dbReference type="Proteomes" id="UP000051160">
    <property type="component" value="Unassembled WGS sequence"/>
</dbReference>
<dbReference type="Pfam" id="PF00392">
    <property type="entry name" value="GntR"/>
    <property type="match status" value="1"/>
</dbReference>
<reference evidence="8 9" key="1">
    <citation type="journal article" date="2015" name="Genome Announc.">
        <title>Expanding the biotechnology potential of lactobacilli through comparative genomics of 213 strains and associated genera.</title>
        <authorList>
            <person name="Sun Z."/>
            <person name="Harris H.M."/>
            <person name="McCann A."/>
            <person name="Guo C."/>
            <person name="Argimon S."/>
            <person name="Zhang W."/>
            <person name="Yang X."/>
            <person name="Jeffery I.B."/>
            <person name="Cooney J.C."/>
            <person name="Kagawa T.F."/>
            <person name="Liu W."/>
            <person name="Song Y."/>
            <person name="Salvetti E."/>
            <person name="Wrobel A."/>
            <person name="Rasinkangas P."/>
            <person name="Parkhill J."/>
            <person name="Rea M.C."/>
            <person name="O'Sullivan O."/>
            <person name="Ritari J."/>
            <person name="Douillard F.P."/>
            <person name="Paul Ross R."/>
            <person name="Yang R."/>
            <person name="Briner A.E."/>
            <person name="Felis G.E."/>
            <person name="de Vos W.M."/>
            <person name="Barrangou R."/>
            <person name="Klaenhammer T.R."/>
            <person name="Caufield P.W."/>
            <person name="Cui Y."/>
            <person name="Zhang H."/>
            <person name="O'Toole P.W."/>
        </authorList>
    </citation>
    <scope>NUCLEOTIDE SEQUENCE [LARGE SCALE GENOMIC DNA]</scope>
    <source>
        <strain evidence="8 9">DSM 19909</strain>
    </source>
</reference>
<organism evidence="8 9">
    <name type="scientific">Secundilactobacillus odoratitofui DSM 19909 = JCM 15043</name>
    <dbReference type="NCBI Taxonomy" id="1423776"/>
    <lineage>
        <taxon>Bacteria</taxon>
        <taxon>Bacillati</taxon>
        <taxon>Bacillota</taxon>
        <taxon>Bacilli</taxon>
        <taxon>Lactobacillales</taxon>
        <taxon>Lactobacillaceae</taxon>
        <taxon>Secundilactobacillus</taxon>
    </lineage>
</organism>
<accession>A0A0R1LSV5</accession>
<dbReference type="CDD" id="cd00609">
    <property type="entry name" value="AAT_like"/>
    <property type="match status" value="1"/>
</dbReference>
<dbReference type="GO" id="GO:0030170">
    <property type="term" value="F:pyridoxal phosphate binding"/>
    <property type="evidence" value="ECO:0007669"/>
    <property type="project" value="InterPro"/>
</dbReference>
<evidence type="ECO:0000256" key="5">
    <source>
        <dbReference type="ARBA" id="ARBA00023125"/>
    </source>
</evidence>
<dbReference type="Gene3D" id="1.10.10.10">
    <property type="entry name" value="Winged helix-like DNA-binding domain superfamily/Winged helix DNA-binding domain"/>
    <property type="match status" value="1"/>
</dbReference>
<keyword evidence="4" id="KW-0805">Transcription regulation</keyword>
<evidence type="ECO:0000313" key="9">
    <source>
        <dbReference type="Proteomes" id="UP000051160"/>
    </source>
</evidence>
<evidence type="ECO:0000259" key="7">
    <source>
        <dbReference type="PROSITE" id="PS50949"/>
    </source>
</evidence>
<comment type="caution">
    <text evidence="8">The sequence shown here is derived from an EMBL/GenBank/DDBJ whole genome shotgun (WGS) entry which is preliminary data.</text>
</comment>
<dbReference type="InterPro" id="IPR015421">
    <property type="entry name" value="PyrdxlP-dep_Trfase_major"/>
</dbReference>
<dbReference type="InterPro" id="IPR036388">
    <property type="entry name" value="WH-like_DNA-bd_sf"/>
</dbReference>
<dbReference type="PANTHER" id="PTHR46577">
    <property type="entry name" value="HTH-TYPE TRANSCRIPTIONAL REGULATORY PROTEIN GABR"/>
    <property type="match status" value="1"/>
</dbReference>
<dbReference type="SUPFAM" id="SSF46785">
    <property type="entry name" value="Winged helix' DNA-binding domain"/>
    <property type="match status" value="1"/>
</dbReference>